<proteinExistence type="predicted"/>
<dbReference type="Proteomes" id="UP000789860">
    <property type="component" value="Unassembled WGS sequence"/>
</dbReference>
<name>A0ACA9N915_9GLOM</name>
<evidence type="ECO:0000313" key="2">
    <source>
        <dbReference type="Proteomes" id="UP000789860"/>
    </source>
</evidence>
<reference evidence="1" key="1">
    <citation type="submission" date="2021-06" db="EMBL/GenBank/DDBJ databases">
        <authorList>
            <person name="Kallberg Y."/>
            <person name="Tangrot J."/>
            <person name="Rosling A."/>
        </authorList>
    </citation>
    <scope>NUCLEOTIDE SEQUENCE</scope>
    <source>
        <strain evidence="1">AU212A</strain>
    </source>
</reference>
<keyword evidence="2" id="KW-1185">Reference proteome</keyword>
<gene>
    <name evidence="1" type="ORF">SCALOS_LOCUS8287</name>
</gene>
<dbReference type="EMBL" id="CAJVPM010021373">
    <property type="protein sequence ID" value="CAG8639903.1"/>
    <property type="molecule type" value="Genomic_DNA"/>
</dbReference>
<feature type="non-terminal residue" evidence="1">
    <location>
        <position position="1"/>
    </location>
</feature>
<feature type="non-terminal residue" evidence="1">
    <location>
        <position position="63"/>
    </location>
</feature>
<sequence>EDSNIKEKKDVKKCRICNLKGNNTCMYSDLAVSNSSEDNSEDDNSEGDNSEGNDSEGNNLEET</sequence>
<protein>
    <submittedName>
        <fullName evidence="1">11548_t:CDS:1</fullName>
    </submittedName>
</protein>
<comment type="caution">
    <text evidence="1">The sequence shown here is derived from an EMBL/GenBank/DDBJ whole genome shotgun (WGS) entry which is preliminary data.</text>
</comment>
<evidence type="ECO:0000313" key="1">
    <source>
        <dbReference type="EMBL" id="CAG8639903.1"/>
    </source>
</evidence>
<accession>A0ACA9N915</accession>
<organism evidence="1 2">
    <name type="scientific">Scutellospora calospora</name>
    <dbReference type="NCBI Taxonomy" id="85575"/>
    <lineage>
        <taxon>Eukaryota</taxon>
        <taxon>Fungi</taxon>
        <taxon>Fungi incertae sedis</taxon>
        <taxon>Mucoromycota</taxon>
        <taxon>Glomeromycotina</taxon>
        <taxon>Glomeromycetes</taxon>
        <taxon>Diversisporales</taxon>
        <taxon>Gigasporaceae</taxon>
        <taxon>Scutellospora</taxon>
    </lineage>
</organism>